<comment type="caution">
    <text evidence="2">The sequence shown here is derived from an EMBL/GenBank/DDBJ whole genome shotgun (WGS) entry which is preliminary data.</text>
</comment>
<dbReference type="InterPro" id="IPR011053">
    <property type="entry name" value="Single_hybrid_motif"/>
</dbReference>
<organism evidence="2 3">
    <name type="scientific">Lawsonella clevelandensis</name>
    <dbReference type="NCBI Taxonomy" id="1528099"/>
    <lineage>
        <taxon>Bacteria</taxon>
        <taxon>Bacillati</taxon>
        <taxon>Actinomycetota</taxon>
        <taxon>Actinomycetes</taxon>
        <taxon>Mycobacteriales</taxon>
        <taxon>Lawsonellaceae</taxon>
        <taxon>Lawsonella</taxon>
    </lineage>
</organism>
<evidence type="ECO:0000313" key="2">
    <source>
        <dbReference type="EMBL" id="PZP89782.1"/>
    </source>
</evidence>
<dbReference type="InterPro" id="IPR000089">
    <property type="entry name" value="Biotin_lipoyl"/>
</dbReference>
<dbReference type="AlphaFoldDB" id="A0A2W5KBA1"/>
<dbReference type="Gene3D" id="2.40.50.100">
    <property type="match status" value="1"/>
</dbReference>
<accession>A0A2W5KBA1</accession>
<protein>
    <submittedName>
        <fullName evidence="2">Acetyl-CoA carboxylase biotin carboxyl carrier protein subunit</fullName>
    </submittedName>
</protein>
<dbReference type="SUPFAM" id="SSF51230">
    <property type="entry name" value="Single hybrid motif"/>
    <property type="match status" value="1"/>
</dbReference>
<gene>
    <name evidence="2" type="ORF">DI579_01050</name>
</gene>
<sequence length="85" mass="9195">MDRYTENMTNNQNTPEPLRIVAPLAGIWRRTMPQDSPVSQGDVVGYVEAIKLDAAVVAPAAGTAHYLLNDDFVNVDGGDPLAEIQ</sequence>
<proteinExistence type="predicted"/>
<dbReference type="Proteomes" id="UP000248606">
    <property type="component" value="Unassembled WGS sequence"/>
</dbReference>
<name>A0A2W5KBA1_9ACTN</name>
<dbReference type="Pfam" id="PF00364">
    <property type="entry name" value="Biotin_lipoyl"/>
    <property type="match status" value="1"/>
</dbReference>
<evidence type="ECO:0000313" key="3">
    <source>
        <dbReference type="Proteomes" id="UP000248606"/>
    </source>
</evidence>
<reference evidence="2 3" key="1">
    <citation type="submission" date="2017-08" db="EMBL/GenBank/DDBJ databases">
        <title>Infants hospitalized years apart are colonized by the same room-sourced microbial strains.</title>
        <authorList>
            <person name="Brooks B."/>
            <person name="Olm M.R."/>
            <person name="Firek B.A."/>
            <person name="Baker R."/>
            <person name="Thomas B.C."/>
            <person name="Morowitz M.J."/>
            <person name="Banfield J.F."/>
        </authorList>
    </citation>
    <scope>NUCLEOTIDE SEQUENCE [LARGE SCALE GENOMIC DNA]</scope>
    <source>
        <strain evidence="2">S2_006_000_R1_57</strain>
    </source>
</reference>
<evidence type="ECO:0000259" key="1">
    <source>
        <dbReference type="Pfam" id="PF00364"/>
    </source>
</evidence>
<dbReference type="EMBL" id="QFOZ01000001">
    <property type="protein sequence ID" value="PZP89782.1"/>
    <property type="molecule type" value="Genomic_DNA"/>
</dbReference>
<feature type="domain" description="Lipoyl-binding" evidence="1">
    <location>
        <begin position="35"/>
        <end position="84"/>
    </location>
</feature>